<dbReference type="EMBL" id="SZUA01000001">
    <property type="protein sequence ID" value="TKR33848.1"/>
    <property type="molecule type" value="Genomic_DNA"/>
</dbReference>
<protein>
    <submittedName>
        <fullName evidence="1">MmcQ/YjbR family DNA-binding protein</fullName>
    </submittedName>
</protein>
<gene>
    <name evidence="1" type="ORF">FCE95_06145</name>
</gene>
<dbReference type="Proteomes" id="UP000308707">
    <property type="component" value="Unassembled WGS sequence"/>
</dbReference>
<dbReference type="SUPFAM" id="SSF142906">
    <property type="entry name" value="YjbR-like"/>
    <property type="match status" value="1"/>
</dbReference>
<sequence length="108" mass="12136">MKLDQARRYALSLPETVEQPHFDYASFRVGGKIFATAPPDGGYLHVFVGEEQRERALALAPGSTEKLFWGKRVVGLRIALKDAKPAFVQGLLSQAWREKAPKWLQARV</sequence>
<dbReference type="AlphaFoldDB" id="A0A4U5JYF4"/>
<proteinExistence type="predicted"/>
<dbReference type="Pfam" id="PF04237">
    <property type="entry name" value="YjbR"/>
    <property type="match status" value="1"/>
</dbReference>
<keyword evidence="2" id="KW-1185">Reference proteome</keyword>
<dbReference type="InterPro" id="IPR058532">
    <property type="entry name" value="YjbR/MT2646/Rv2570-like"/>
</dbReference>
<dbReference type="OrthoDB" id="6167040at2"/>
<organism evidence="1 2">
    <name type="scientific">Luteimonas gilva</name>
    <dbReference type="NCBI Taxonomy" id="2572684"/>
    <lineage>
        <taxon>Bacteria</taxon>
        <taxon>Pseudomonadati</taxon>
        <taxon>Pseudomonadota</taxon>
        <taxon>Gammaproteobacteria</taxon>
        <taxon>Lysobacterales</taxon>
        <taxon>Lysobacteraceae</taxon>
        <taxon>Luteimonas</taxon>
    </lineage>
</organism>
<dbReference type="InterPro" id="IPR038056">
    <property type="entry name" value="YjbR-like_sf"/>
</dbReference>
<dbReference type="RefSeq" id="WP_137266054.1">
    <property type="nucleotide sequence ID" value="NZ_SZUA01000001.1"/>
</dbReference>
<name>A0A4U5JYF4_9GAMM</name>
<accession>A0A4U5JYF4</accession>
<evidence type="ECO:0000313" key="1">
    <source>
        <dbReference type="EMBL" id="TKR33848.1"/>
    </source>
</evidence>
<comment type="caution">
    <text evidence="1">The sequence shown here is derived from an EMBL/GenBank/DDBJ whole genome shotgun (WGS) entry which is preliminary data.</text>
</comment>
<reference evidence="1 2" key="1">
    <citation type="submission" date="2019-04" db="EMBL/GenBank/DDBJ databases">
        <title>Reference strain of H23.</title>
        <authorList>
            <person name="Luo X."/>
        </authorList>
    </citation>
    <scope>NUCLEOTIDE SEQUENCE [LARGE SCALE GENOMIC DNA]</scope>
    <source>
        <strain evidence="1 2">H23</strain>
    </source>
</reference>
<keyword evidence="1" id="KW-0238">DNA-binding</keyword>
<evidence type="ECO:0000313" key="2">
    <source>
        <dbReference type="Proteomes" id="UP000308707"/>
    </source>
</evidence>
<dbReference type="GO" id="GO:0003677">
    <property type="term" value="F:DNA binding"/>
    <property type="evidence" value="ECO:0007669"/>
    <property type="project" value="UniProtKB-KW"/>
</dbReference>